<dbReference type="OrthoDB" id="89136at2759"/>
<dbReference type="SUPFAM" id="SSF63829">
    <property type="entry name" value="Calcium-dependent phosphotriesterase"/>
    <property type="match status" value="1"/>
</dbReference>
<dbReference type="InterPro" id="IPR011042">
    <property type="entry name" value="6-blade_b-propeller_TolB-like"/>
</dbReference>
<dbReference type="GO" id="GO:0016787">
    <property type="term" value="F:hydrolase activity"/>
    <property type="evidence" value="ECO:0007669"/>
    <property type="project" value="UniProtKB-KW"/>
</dbReference>
<dbReference type="Pfam" id="PF08450">
    <property type="entry name" value="SGL"/>
    <property type="match status" value="1"/>
</dbReference>
<dbReference type="AlphaFoldDB" id="A0A835YLY3"/>
<keyword evidence="5" id="KW-1185">Reference proteome</keyword>
<dbReference type="InterPro" id="IPR051262">
    <property type="entry name" value="SMP-30/CGR1_Lactonase"/>
</dbReference>
<organism evidence="4 5">
    <name type="scientific">Tribonema minus</name>
    <dbReference type="NCBI Taxonomy" id="303371"/>
    <lineage>
        <taxon>Eukaryota</taxon>
        <taxon>Sar</taxon>
        <taxon>Stramenopiles</taxon>
        <taxon>Ochrophyta</taxon>
        <taxon>PX clade</taxon>
        <taxon>Xanthophyceae</taxon>
        <taxon>Tribonematales</taxon>
        <taxon>Tribonemataceae</taxon>
        <taxon>Tribonema</taxon>
    </lineage>
</organism>
<dbReference type="InterPro" id="IPR013658">
    <property type="entry name" value="SGL"/>
</dbReference>
<dbReference type="Proteomes" id="UP000664859">
    <property type="component" value="Unassembled WGS sequence"/>
</dbReference>
<sequence length="475" mass="50561">MPMRSILCFAILQCLTVAIAAADSPRQHGSADVLQTTALRESAAAPVEEVNATLLYGGGDDGGFGTYIEGCTVDGEGRAYALNYLRSFDGRRVNNTDGGGGPGSGRMALGEITADGDGAAWQPDPDGDAPPPRMRVRSMMGGSWNGAHFAPPAAMPPRPDGRDSKTVLLADQLNHRQVHRCTAAALAELTTVLLQYTVTQSAWLGDGLSTILATFCASPDMVEPNDLTVASNGRVFTSAMRWAKDNVIGDGDLWTCSPSLNRGGSEPTRLAIMGRTNGIDLSNVCTYNTQKTATGRTQSSTATPADRTCAPAIARTAASQHAACRIASRSPDEKTLYLSEAFNVNFTPISNVVWAYDVDIESGTVANKRLFVDFEKLDGSQGSDVDGLRTDVEGNVYVVRNGHWQVNVFAPDGTLARRIYTTVRYPTNLDFGGPDGRTLFIVGRCLDAPWGQGDGCVDTIDVPAAGRTWSMLQPQ</sequence>
<evidence type="ECO:0000256" key="2">
    <source>
        <dbReference type="SAM" id="SignalP"/>
    </source>
</evidence>
<gene>
    <name evidence="4" type="ORF">JKP88DRAFT_264989</name>
</gene>
<evidence type="ECO:0000313" key="5">
    <source>
        <dbReference type="Proteomes" id="UP000664859"/>
    </source>
</evidence>
<comment type="caution">
    <text evidence="4">The sequence shown here is derived from an EMBL/GenBank/DDBJ whole genome shotgun (WGS) entry which is preliminary data.</text>
</comment>
<keyword evidence="2" id="KW-0732">Signal</keyword>
<reference evidence="4" key="1">
    <citation type="submission" date="2021-02" db="EMBL/GenBank/DDBJ databases">
        <title>First Annotated Genome of the Yellow-green Alga Tribonema minus.</title>
        <authorList>
            <person name="Mahan K.M."/>
        </authorList>
    </citation>
    <scope>NUCLEOTIDE SEQUENCE</scope>
    <source>
        <strain evidence="4">UTEX B ZZ1240</strain>
    </source>
</reference>
<dbReference type="EMBL" id="JAFCMP010000523">
    <property type="protein sequence ID" value="KAG5177659.1"/>
    <property type="molecule type" value="Genomic_DNA"/>
</dbReference>
<proteinExistence type="predicted"/>
<feature type="domain" description="SMP-30/Gluconolactonase/LRE-like region" evidence="3">
    <location>
        <begin position="330"/>
        <end position="441"/>
    </location>
</feature>
<dbReference type="Gene3D" id="2.120.10.30">
    <property type="entry name" value="TolB, C-terminal domain"/>
    <property type="match status" value="1"/>
</dbReference>
<evidence type="ECO:0000313" key="4">
    <source>
        <dbReference type="EMBL" id="KAG5177659.1"/>
    </source>
</evidence>
<keyword evidence="1" id="KW-0378">Hydrolase</keyword>
<dbReference type="PANTHER" id="PTHR47572:SF4">
    <property type="entry name" value="LACTONASE DRP35"/>
    <property type="match status" value="1"/>
</dbReference>
<accession>A0A835YLY3</accession>
<feature type="signal peptide" evidence="2">
    <location>
        <begin position="1"/>
        <end position="22"/>
    </location>
</feature>
<evidence type="ECO:0000259" key="3">
    <source>
        <dbReference type="Pfam" id="PF08450"/>
    </source>
</evidence>
<feature type="chain" id="PRO_5032903434" description="SMP-30/Gluconolactonase/LRE-like region domain-containing protein" evidence="2">
    <location>
        <begin position="23"/>
        <end position="475"/>
    </location>
</feature>
<dbReference type="PANTHER" id="PTHR47572">
    <property type="entry name" value="LIPOPROTEIN-RELATED"/>
    <property type="match status" value="1"/>
</dbReference>
<evidence type="ECO:0000256" key="1">
    <source>
        <dbReference type="ARBA" id="ARBA00022801"/>
    </source>
</evidence>
<protein>
    <recommendedName>
        <fullName evidence="3">SMP-30/Gluconolactonase/LRE-like region domain-containing protein</fullName>
    </recommendedName>
</protein>
<name>A0A835YLY3_9STRA</name>